<feature type="transmembrane region" description="Helical" evidence="1">
    <location>
        <begin position="33"/>
        <end position="54"/>
    </location>
</feature>
<sequence>MKYASAVLLYPLPFCLLPRLLRAHGPVFLSFRKWATASLLSSVPFCLFSCIFGAHARSKGSKVPTDACTTKASPQWIV</sequence>
<reference evidence="2" key="1">
    <citation type="journal article" date="2018" name="PLoS Negl. Trop. Dis.">
        <title>An insight into the salivary gland and fat body transcriptome of Panstrongylus lignarius (Hemiptera: Heteroptera), the main vector of Chagas disease in Peru.</title>
        <authorList>
            <person name="Nevoa J.C."/>
            <person name="Mendes M.T."/>
            <person name="da Silva M.V."/>
            <person name="Soares S.C."/>
            <person name="Oliveira C.J.F."/>
            <person name="Ribeiro J.M.C."/>
        </authorList>
    </citation>
    <scope>NUCLEOTIDE SEQUENCE</scope>
</reference>
<evidence type="ECO:0000256" key="1">
    <source>
        <dbReference type="SAM" id="Phobius"/>
    </source>
</evidence>
<evidence type="ECO:0000313" key="2">
    <source>
        <dbReference type="EMBL" id="JAW15663.1"/>
    </source>
</evidence>
<organism evidence="2">
    <name type="scientific">Panstrongylus lignarius</name>
    <dbReference type="NCBI Taxonomy" id="156445"/>
    <lineage>
        <taxon>Eukaryota</taxon>
        <taxon>Metazoa</taxon>
        <taxon>Ecdysozoa</taxon>
        <taxon>Arthropoda</taxon>
        <taxon>Hexapoda</taxon>
        <taxon>Insecta</taxon>
        <taxon>Pterygota</taxon>
        <taxon>Neoptera</taxon>
        <taxon>Paraneoptera</taxon>
        <taxon>Hemiptera</taxon>
        <taxon>Heteroptera</taxon>
        <taxon>Panheteroptera</taxon>
        <taxon>Cimicomorpha</taxon>
        <taxon>Reduviidae</taxon>
        <taxon>Triatominae</taxon>
        <taxon>Panstrongylus</taxon>
    </lineage>
</organism>
<keyword evidence="1" id="KW-1133">Transmembrane helix</keyword>
<dbReference type="AlphaFoldDB" id="A0A224Y4N7"/>
<dbReference type="EMBL" id="GFTR01000763">
    <property type="protein sequence ID" value="JAW15663.1"/>
    <property type="molecule type" value="Transcribed_RNA"/>
</dbReference>
<protein>
    <submittedName>
        <fullName evidence="2">Uncharacterized protein</fullName>
    </submittedName>
</protein>
<keyword evidence="1" id="KW-0472">Membrane</keyword>
<keyword evidence="1" id="KW-0812">Transmembrane</keyword>
<name>A0A224Y4N7_9HEMI</name>
<proteinExistence type="predicted"/>
<accession>A0A224Y4N7</accession>